<protein>
    <submittedName>
        <fullName evidence="2">ATPase AAA</fullName>
    </submittedName>
</protein>
<dbReference type="Proteomes" id="UP000326202">
    <property type="component" value="Chromosome"/>
</dbReference>
<evidence type="ECO:0000259" key="1">
    <source>
        <dbReference type="Pfam" id="PF02470"/>
    </source>
</evidence>
<keyword evidence="3" id="KW-1185">Reference proteome</keyword>
<dbReference type="InterPro" id="IPR030970">
    <property type="entry name" value="ABC_MlaD"/>
</dbReference>
<evidence type="ECO:0000313" key="3">
    <source>
        <dbReference type="Proteomes" id="UP000326202"/>
    </source>
</evidence>
<organism evidence="2 3">
    <name type="scientific">Hypericibacter terrae</name>
    <dbReference type="NCBI Taxonomy" id="2602015"/>
    <lineage>
        <taxon>Bacteria</taxon>
        <taxon>Pseudomonadati</taxon>
        <taxon>Pseudomonadota</taxon>
        <taxon>Alphaproteobacteria</taxon>
        <taxon>Rhodospirillales</taxon>
        <taxon>Dongiaceae</taxon>
        <taxon>Hypericibacter</taxon>
    </lineage>
</organism>
<dbReference type="Pfam" id="PF02470">
    <property type="entry name" value="MlaD"/>
    <property type="match status" value="1"/>
</dbReference>
<accession>A0A5J6MFD2</accession>
<sequence length="160" mass="17104">MKRNAIETMMGAVVLLVAATFLAFAYSSSNVSRVEGYELLARFNRVDGIAPGSEVRLSGIKVGSVLSTHLDPNTYLAEVRMSILNDVKLPTDSSARILSDGLLGNPYMALEPGADEKMIPPGGEIRKTQDPLNLVDLIGRFIFSSTNSGSSTPSSSQNPQ</sequence>
<dbReference type="PANTHER" id="PTHR33371:SF4">
    <property type="entry name" value="INTERMEMBRANE PHOSPHOLIPID TRANSPORT SYSTEM BINDING PROTEIN MLAD"/>
    <property type="match status" value="1"/>
</dbReference>
<proteinExistence type="predicted"/>
<dbReference type="RefSeq" id="WP_151176553.1">
    <property type="nucleotide sequence ID" value="NZ_CP042906.1"/>
</dbReference>
<dbReference type="NCBIfam" id="TIGR04430">
    <property type="entry name" value="OM_asym_MlaD"/>
    <property type="match status" value="1"/>
</dbReference>
<evidence type="ECO:0000313" key="2">
    <source>
        <dbReference type="EMBL" id="QEX16162.1"/>
    </source>
</evidence>
<feature type="domain" description="Mce/MlaD" evidence="1">
    <location>
        <begin position="36"/>
        <end position="113"/>
    </location>
</feature>
<dbReference type="EMBL" id="CP042906">
    <property type="protein sequence ID" value="QEX16162.1"/>
    <property type="molecule type" value="Genomic_DNA"/>
</dbReference>
<dbReference type="PANTHER" id="PTHR33371">
    <property type="entry name" value="INTERMEMBRANE PHOSPHOLIPID TRANSPORT SYSTEM BINDING PROTEIN MLAD-RELATED"/>
    <property type="match status" value="1"/>
</dbReference>
<dbReference type="KEGG" id="htq:FRZ44_14540"/>
<gene>
    <name evidence="2" type="ORF">FRZ44_14540</name>
</gene>
<reference evidence="2 3" key="1">
    <citation type="submission" date="2019-08" db="EMBL/GenBank/DDBJ databases">
        <title>Hyperibacter terrae gen. nov., sp. nov. and Hyperibacter viscosus sp. nov., two new members in the family Rhodospirillaceae isolated from the rhizosphere of Hypericum perforatum.</title>
        <authorList>
            <person name="Noviana Z."/>
        </authorList>
    </citation>
    <scope>NUCLEOTIDE SEQUENCE [LARGE SCALE GENOMIC DNA]</scope>
    <source>
        <strain evidence="2 3">R5913</strain>
    </source>
</reference>
<dbReference type="OrthoDB" id="7164001at2"/>
<dbReference type="InterPro" id="IPR052336">
    <property type="entry name" value="MlaD_Phospholipid_Transporter"/>
</dbReference>
<dbReference type="GO" id="GO:0015914">
    <property type="term" value="P:phospholipid transport"/>
    <property type="evidence" value="ECO:0007669"/>
    <property type="project" value="InterPro"/>
</dbReference>
<name>A0A5J6MFD2_9PROT</name>
<dbReference type="AlphaFoldDB" id="A0A5J6MFD2"/>
<dbReference type="InterPro" id="IPR003399">
    <property type="entry name" value="Mce/MlaD"/>
</dbReference>